<sequence length="267" mass="30907">MLNSIFKNKDPVGLLFISLTYFFLVYAYYVIVVVICIPFFSESSYGWLNVTVLTFLIFLCVVSHFKASFSNPGYILASSGDFDEESIINHNDELTICRKCGIFRSPDSHHCGICRKCIKKRHHHCPWINNCIGESNQRYFIQFNFYTEVLCIYGIVFLMTSLVVIPDEKKSGFIQSRVYHSVFVIVECLVFGLFVFAIMCEQLTSILSSKNTSTYDSQKNLIEIFKSNVMYKYSQLCKVFGRNNPLLWFLPFEFKSNSKRAKVLLLV</sequence>
<dbReference type="STRING" id="10195.A0A3M7TBT6"/>
<keyword evidence="10" id="KW-1185">Reference proteome</keyword>
<keyword evidence="6 7" id="KW-0012">Acyltransferase</keyword>
<keyword evidence="2 7" id="KW-0808">Transferase</keyword>
<dbReference type="AlphaFoldDB" id="A0A3M7TBT6"/>
<keyword evidence="5 7" id="KW-0472">Membrane</keyword>
<feature type="transmembrane region" description="Helical" evidence="7">
    <location>
        <begin position="46"/>
        <end position="65"/>
    </location>
</feature>
<comment type="subcellular location">
    <subcellularLocation>
        <location evidence="1">Membrane</location>
        <topology evidence="1">Multi-pass membrane protein</topology>
    </subcellularLocation>
</comment>
<dbReference type="EMBL" id="REGN01000027">
    <property type="protein sequence ID" value="RNA45100.1"/>
    <property type="molecule type" value="Genomic_DNA"/>
</dbReference>
<dbReference type="InterPro" id="IPR001594">
    <property type="entry name" value="Palmitoyltrfase_DHHC"/>
</dbReference>
<comment type="domain">
    <text evidence="7">The DHHC domain is required for palmitoyltransferase activity.</text>
</comment>
<evidence type="ECO:0000256" key="3">
    <source>
        <dbReference type="ARBA" id="ARBA00022692"/>
    </source>
</evidence>
<feature type="transmembrane region" description="Helical" evidence="7">
    <location>
        <begin position="145"/>
        <end position="166"/>
    </location>
</feature>
<evidence type="ECO:0000256" key="7">
    <source>
        <dbReference type="RuleBase" id="RU079119"/>
    </source>
</evidence>
<comment type="similarity">
    <text evidence="7">Belongs to the DHHC palmitoyltransferase family.</text>
</comment>
<evidence type="ECO:0000256" key="1">
    <source>
        <dbReference type="ARBA" id="ARBA00004141"/>
    </source>
</evidence>
<feature type="transmembrane region" description="Helical" evidence="7">
    <location>
        <begin position="178"/>
        <end position="200"/>
    </location>
</feature>
<comment type="caution">
    <text evidence="9">The sequence shown here is derived from an EMBL/GenBank/DDBJ whole genome shotgun (WGS) entry which is preliminary data.</text>
</comment>
<comment type="catalytic activity">
    <reaction evidence="7">
        <text>L-cysteinyl-[protein] + hexadecanoyl-CoA = S-hexadecanoyl-L-cysteinyl-[protein] + CoA</text>
        <dbReference type="Rhea" id="RHEA:36683"/>
        <dbReference type="Rhea" id="RHEA-COMP:10131"/>
        <dbReference type="Rhea" id="RHEA-COMP:11032"/>
        <dbReference type="ChEBI" id="CHEBI:29950"/>
        <dbReference type="ChEBI" id="CHEBI:57287"/>
        <dbReference type="ChEBI" id="CHEBI:57379"/>
        <dbReference type="ChEBI" id="CHEBI:74151"/>
        <dbReference type="EC" id="2.3.1.225"/>
    </reaction>
</comment>
<feature type="domain" description="Palmitoyltransferase DHHC" evidence="8">
    <location>
        <begin position="91"/>
        <end position="219"/>
    </location>
</feature>
<gene>
    <name evidence="9" type="ORF">BpHYR1_021183</name>
</gene>
<keyword evidence="4 7" id="KW-1133">Transmembrane helix</keyword>
<evidence type="ECO:0000256" key="4">
    <source>
        <dbReference type="ARBA" id="ARBA00022989"/>
    </source>
</evidence>
<proteinExistence type="inferred from homology"/>
<evidence type="ECO:0000256" key="6">
    <source>
        <dbReference type="ARBA" id="ARBA00023315"/>
    </source>
</evidence>
<dbReference type="InterPro" id="IPR039859">
    <property type="entry name" value="PFA4/ZDH16/20/ERF2-like"/>
</dbReference>
<dbReference type="GO" id="GO:0016020">
    <property type="term" value="C:membrane"/>
    <property type="evidence" value="ECO:0007669"/>
    <property type="project" value="UniProtKB-SubCell"/>
</dbReference>
<dbReference type="PANTHER" id="PTHR12246">
    <property type="entry name" value="PALMITOYLTRANSFERASE ZDHHC16"/>
    <property type="match status" value="1"/>
</dbReference>
<feature type="transmembrane region" description="Helical" evidence="7">
    <location>
        <begin position="12"/>
        <end position="40"/>
    </location>
</feature>
<accession>A0A3M7TBT6</accession>
<organism evidence="9 10">
    <name type="scientific">Brachionus plicatilis</name>
    <name type="common">Marine rotifer</name>
    <name type="synonym">Brachionus muelleri</name>
    <dbReference type="NCBI Taxonomy" id="10195"/>
    <lineage>
        <taxon>Eukaryota</taxon>
        <taxon>Metazoa</taxon>
        <taxon>Spiralia</taxon>
        <taxon>Gnathifera</taxon>
        <taxon>Rotifera</taxon>
        <taxon>Eurotatoria</taxon>
        <taxon>Monogononta</taxon>
        <taxon>Pseudotrocha</taxon>
        <taxon>Ploima</taxon>
        <taxon>Brachionidae</taxon>
        <taxon>Brachionus</taxon>
    </lineage>
</organism>
<evidence type="ECO:0000256" key="5">
    <source>
        <dbReference type="ARBA" id="ARBA00023136"/>
    </source>
</evidence>
<protein>
    <recommendedName>
        <fullName evidence="7">Palmitoyltransferase</fullName>
        <ecNumber evidence="7">2.3.1.225</ecNumber>
    </recommendedName>
</protein>
<evidence type="ECO:0000256" key="2">
    <source>
        <dbReference type="ARBA" id="ARBA00022679"/>
    </source>
</evidence>
<dbReference type="EC" id="2.3.1.225" evidence="7"/>
<name>A0A3M7TBT6_BRAPC</name>
<reference evidence="9 10" key="1">
    <citation type="journal article" date="2018" name="Sci. Rep.">
        <title>Genomic signatures of local adaptation to the degree of environmental predictability in rotifers.</title>
        <authorList>
            <person name="Franch-Gras L."/>
            <person name="Hahn C."/>
            <person name="Garcia-Roger E.M."/>
            <person name="Carmona M.J."/>
            <person name="Serra M."/>
            <person name="Gomez A."/>
        </authorList>
    </citation>
    <scope>NUCLEOTIDE SEQUENCE [LARGE SCALE GENOMIC DNA]</scope>
    <source>
        <strain evidence="9">HYR1</strain>
    </source>
</reference>
<dbReference type="GO" id="GO:0019706">
    <property type="term" value="F:protein-cysteine S-palmitoyltransferase activity"/>
    <property type="evidence" value="ECO:0007669"/>
    <property type="project" value="UniProtKB-EC"/>
</dbReference>
<evidence type="ECO:0000259" key="8">
    <source>
        <dbReference type="Pfam" id="PF01529"/>
    </source>
</evidence>
<dbReference type="Pfam" id="PF01529">
    <property type="entry name" value="DHHC"/>
    <property type="match status" value="1"/>
</dbReference>
<keyword evidence="3 7" id="KW-0812">Transmembrane</keyword>
<dbReference type="OrthoDB" id="331948at2759"/>
<evidence type="ECO:0000313" key="9">
    <source>
        <dbReference type="EMBL" id="RNA45100.1"/>
    </source>
</evidence>
<dbReference type="Proteomes" id="UP000276133">
    <property type="component" value="Unassembled WGS sequence"/>
</dbReference>
<evidence type="ECO:0000313" key="10">
    <source>
        <dbReference type="Proteomes" id="UP000276133"/>
    </source>
</evidence>
<dbReference type="PROSITE" id="PS50216">
    <property type="entry name" value="DHHC"/>
    <property type="match status" value="1"/>
</dbReference>